<keyword evidence="7" id="KW-0811">Translocation</keyword>
<dbReference type="InterPro" id="IPR022645">
    <property type="entry name" value="SecD/SecF_bac"/>
</dbReference>
<feature type="transmembrane region" description="Helical" evidence="9">
    <location>
        <begin position="1132"/>
        <end position="1153"/>
    </location>
</feature>
<evidence type="ECO:0000313" key="13">
    <source>
        <dbReference type="Proteomes" id="UP000218775"/>
    </source>
</evidence>
<dbReference type="NCBIfam" id="TIGR00966">
    <property type="entry name" value="transloc_SecF"/>
    <property type="match status" value="1"/>
</dbReference>
<evidence type="ECO:0000256" key="7">
    <source>
        <dbReference type="ARBA" id="ARBA00023010"/>
    </source>
</evidence>
<dbReference type="GO" id="GO:0015450">
    <property type="term" value="F:protein-transporting ATPase activity"/>
    <property type="evidence" value="ECO:0007669"/>
    <property type="project" value="InterPro"/>
</dbReference>
<comment type="caution">
    <text evidence="12">The sequence shown here is derived from an EMBL/GenBank/DDBJ whole genome shotgun (WGS) entry which is preliminary data.</text>
</comment>
<evidence type="ECO:0000256" key="9">
    <source>
        <dbReference type="SAM" id="Phobius"/>
    </source>
</evidence>
<evidence type="ECO:0000256" key="4">
    <source>
        <dbReference type="ARBA" id="ARBA00022692"/>
    </source>
</evidence>
<reference evidence="13" key="1">
    <citation type="submission" date="2017-08" db="EMBL/GenBank/DDBJ databases">
        <title>A dynamic microbial community with high functional redundancy inhabits the cold, oxic subseafloor aquifer.</title>
        <authorList>
            <person name="Tully B.J."/>
            <person name="Wheat C.G."/>
            <person name="Glazer B.T."/>
            <person name="Huber J.A."/>
        </authorList>
    </citation>
    <scope>NUCLEOTIDE SEQUENCE [LARGE SCALE GENOMIC DNA]</scope>
</reference>
<feature type="domain" description="Protein export membrane protein SecD/SecF C-terminal" evidence="10">
    <location>
        <begin position="988"/>
        <end position="1154"/>
    </location>
</feature>
<evidence type="ECO:0000313" key="12">
    <source>
        <dbReference type="EMBL" id="PCI76401.1"/>
    </source>
</evidence>
<sequence>MEKKNRWKLPLIVFVVALTLFNILPTAIYYSKPLSHPVDQKQARKITLEAVSRVQNLEKESLDWTRNYLKLLSINGCQITTNPESAELINLSFKKDVDGKRFKRFFPRAGSLIPFSPAKLSLIESADPSHLQMTLMRRIGNPITTDTIDNFFSFASKDLSSLTPSNPYYQVIEDRVASITLACTGIHSHAKWVNILSKLPSSEEKETSLTQHINLIDKYTHLFKSEPAVLKRLLSTFSLGPFSSEDSVSSILQKEINGVKHTLTLEKIDLLEEKKNSKTSEQPLDKKSAFRLSHLQKLEDKFRAVSHTIGAHDTHINKAHKPWSLAHIKQKLSEGFAQRKSSFDTQLLNFGSLHPLFKSIKLDWHGETMTLNLHEDVERALENASSSKEYKAINTLIYNEIASMARTTNEKILPIDNRFKIELSSLEDSKTLLILDLAKVGQKLSTNLIHSIQSHWQPTHADLSQEMFPIWDLKTYQNLPEHEKQFGLVIYSPNQDSDNNLLRTNSIYVVAKGFQDILTRLQKEKDPEQKMLFFEDYETLRTLLSQYGFISYSGESIPFTQNFKNDLIFECPNFFKSIVEATRENFQSKGRHRFSVLEFTDLKQRILASNTIDDSIHAELLKAKENYYVNQVKLDPYVKYDTPKPSQNTLVANFLLSSKKYFRGDERKILKWGLDLYGGKSIQLQVKDNDGMLVTDPADIQTAINQLYTRVNKMGLSEISIRQEGETINLDFPSAQGLSASELIEATSMKFHMVNELFAPENPVCGIDSGAFLQEIWNEAVVTNRKDVDSINQIARDHLYGEGLTSAQAQPPNETSEKLFNLGLRIATNEDRASTSLDNNLSKICLKSKVHEGQHNPLMILMHSFALDGSSLTNVRGGYDSTRGNILLFEVKSSVTTPKGEKIDPSNTFAKWTSTFGEKNVKGTNMGSYTQDRGWRMGVVLNNEVISAPAVSGELQGRASIEGNFTQSEINRLESDLKAGSLSFTPHILMEKNISPELGAHDRMLGIASTIVALVLVILVMVGYYRFAGFIASLAIIFNLLIMWATLQNLHATITLAGIAGVILTIGMAVDANVLVFERIREEYVITKQIKSAISIGYKKAYTAIIDSNITTIIAALILLNFDSGPIKGFAISLIIGIVSSMFTALFVTKTFFERWAIKNPDKQITMSQILGKSHFPFLKYAKMSFIGVFCICLLGGSILMEKKDSIVGMDFAGGYSFHLQLDPETHTQDHQMITENALLRAGIKKQHFSVKTLSPNNHLKVLLSKNVNLDAIELTQDLANTDEATYNENPIVGKVIQALNNSDISLVKENQETINKTWSSMSGQMSSAMRNQAIAGLLLALVCILIYITVRFELVYALSATIGLVIDVIVTVAIIATLHALGVPIQFDLNTIAAMMVIIGYSLNDSIIIFDRIREDRKNNPTGSLRAVIDSALNTTLSRTIMTSTTTLVVLVALLTIGGSSIFGFSLVTIIGVIFGTFSSLFLAAPLVLFFEKKKNRRLPKI</sequence>
<dbReference type="PANTHER" id="PTHR30081:SF1">
    <property type="entry name" value="PROTEIN TRANSLOCASE SUBUNIT SECD"/>
    <property type="match status" value="1"/>
</dbReference>
<evidence type="ECO:0000256" key="2">
    <source>
        <dbReference type="ARBA" id="ARBA00022448"/>
    </source>
</evidence>
<feature type="transmembrane region" description="Helical" evidence="9">
    <location>
        <begin position="1101"/>
        <end position="1120"/>
    </location>
</feature>
<dbReference type="Gene3D" id="3.30.70.3220">
    <property type="match status" value="1"/>
</dbReference>
<feature type="transmembrane region" description="Helical" evidence="9">
    <location>
        <begin position="1181"/>
        <end position="1201"/>
    </location>
</feature>
<proteinExistence type="predicted"/>
<evidence type="ECO:0000256" key="8">
    <source>
        <dbReference type="ARBA" id="ARBA00023136"/>
    </source>
</evidence>
<dbReference type="Pfam" id="PF02355">
    <property type="entry name" value="SecD_SecF_C"/>
    <property type="match status" value="2"/>
</dbReference>
<dbReference type="InterPro" id="IPR022813">
    <property type="entry name" value="SecD/SecF_arch_bac"/>
</dbReference>
<organism evidence="12 13">
    <name type="scientific">Aerophobetes bacterium</name>
    <dbReference type="NCBI Taxonomy" id="2030807"/>
    <lineage>
        <taxon>Bacteria</taxon>
        <taxon>Candidatus Aerophobota</taxon>
    </lineage>
</organism>
<keyword evidence="4 9" id="KW-0812">Transmembrane</keyword>
<dbReference type="InterPro" id="IPR005665">
    <property type="entry name" value="SecF_bac"/>
</dbReference>
<feature type="transmembrane region" description="Helical" evidence="9">
    <location>
        <begin position="1393"/>
        <end position="1411"/>
    </location>
</feature>
<dbReference type="PANTHER" id="PTHR30081">
    <property type="entry name" value="PROTEIN-EXPORT MEMBRANE PROTEIN SEC"/>
    <property type="match status" value="1"/>
</dbReference>
<feature type="transmembrane region" description="Helical" evidence="9">
    <location>
        <begin position="1470"/>
        <end position="1492"/>
    </location>
</feature>
<dbReference type="Pfam" id="PF22599">
    <property type="entry name" value="SecDF_P1_head"/>
    <property type="match status" value="1"/>
</dbReference>
<keyword evidence="5" id="KW-0653">Protein transport</keyword>
<dbReference type="InterPro" id="IPR054384">
    <property type="entry name" value="SecDF_P1_head"/>
</dbReference>
<feature type="transmembrane region" description="Helical" evidence="9">
    <location>
        <begin position="12"/>
        <end position="30"/>
    </location>
</feature>
<dbReference type="InterPro" id="IPR055344">
    <property type="entry name" value="SecD_SecF_C_bact"/>
</dbReference>
<feature type="domain" description="SecDF P1 head subdomain" evidence="11">
    <location>
        <begin position="923"/>
        <end position="983"/>
    </location>
</feature>
<feature type="transmembrane region" description="Helical" evidence="9">
    <location>
        <begin position="1027"/>
        <end position="1047"/>
    </location>
</feature>
<comment type="subcellular location">
    <subcellularLocation>
        <location evidence="1">Cell membrane</location>
        <topology evidence="1">Multi-pass membrane protein</topology>
    </subcellularLocation>
</comment>
<dbReference type="GO" id="GO:0006886">
    <property type="term" value="P:intracellular protein transport"/>
    <property type="evidence" value="ECO:0007669"/>
    <property type="project" value="InterPro"/>
</dbReference>
<dbReference type="InterPro" id="IPR005791">
    <property type="entry name" value="SecD"/>
</dbReference>
<dbReference type="Proteomes" id="UP000218775">
    <property type="component" value="Unassembled WGS sequence"/>
</dbReference>
<keyword evidence="8 9" id="KW-0472">Membrane</keyword>
<keyword evidence="6 9" id="KW-1133">Transmembrane helix</keyword>
<dbReference type="NCBIfam" id="TIGR01129">
    <property type="entry name" value="secD"/>
    <property type="match status" value="1"/>
</dbReference>
<keyword evidence="2" id="KW-0813">Transport</keyword>
<dbReference type="InterPro" id="IPR048634">
    <property type="entry name" value="SecD_SecF_C"/>
</dbReference>
<evidence type="ECO:0000256" key="6">
    <source>
        <dbReference type="ARBA" id="ARBA00022989"/>
    </source>
</evidence>
<feature type="transmembrane region" description="Helical" evidence="9">
    <location>
        <begin position="1356"/>
        <end position="1381"/>
    </location>
</feature>
<dbReference type="SUPFAM" id="SSF82866">
    <property type="entry name" value="Multidrug efflux transporter AcrB transmembrane domain"/>
    <property type="match status" value="2"/>
</dbReference>
<feature type="transmembrane region" description="Helical" evidence="9">
    <location>
        <begin position="1442"/>
        <end position="1464"/>
    </location>
</feature>
<evidence type="ECO:0000256" key="3">
    <source>
        <dbReference type="ARBA" id="ARBA00022475"/>
    </source>
</evidence>
<feature type="transmembrane region" description="Helical" evidence="9">
    <location>
        <begin position="1004"/>
        <end position="1022"/>
    </location>
</feature>
<feature type="transmembrane region" description="Helical" evidence="9">
    <location>
        <begin position="1329"/>
        <end position="1349"/>
    </location>
</feature>
<accession>A0A2A4X260</accession>
<gene>
    <name evidence="12" type="ORF">COB21_04465</name>
</gene>
<dbReference type="GO" id="GO:0005886">
    <property type="term" value="C:plasma membrane"/>
    <property type="evidence" value="ECO:0007669"/>
    <property type="project" value="UniProtKB-SubCell"/>
</dbReference>
<dbReference type="Gene3D" id="3.30.1360.200">
    <property type="match status" value="1"/>
</dbReference>
<evidence type="ECO:0000259" key="11">
    <source>
        <dbReference type="Pfam" id="PF22599"/>
    </source>
</evidence>
<feature type="transmembrane region" description="Helical" evidence="9">
    <location>
        <begin position="1053"/>
        <end position="1080"/>
    </location>
</feature>
<keyword evidence="3" id="KW-1003">Cell membrane</keyword>
<evidence type="ECO:0000256" key="1">
    <source>
        <dbReference type="ARBA" id="ARBA00004651"/>
    </source>
</evidence>
<name>A0A2A4X260_UNCAE</name>
<protein>
    <submittedName>
        <fullName evidence="12">Protein translocase subunit SecDF</fullName>
    </submittedName>
</protein>
<dbReference type="Gene3D" id="1.20.1640.10">
    <property type="entry name" value="Multidrug efflux transporter AcrB transmembrane domain"/>
    <property type="match status" value="2"/>
</dbReference>
<dbReference type="PRINTS" id="PR01755">
    <property type="entry name" value="SECFTRNLCASE"/>
</dbReference>
<evidence type="ECO:0000259" key="10">
    <source>
        <dbReference type="Pfam" id="PF02355"/>
    </source>
</evidence>
<feature type="domain" description="Protein export membrane protein SecD/SecF C-terminal" evidence="10">
    <location>
        <begin position="1312"/>
        <end position="1494"/>
    </location>
</feature>
<dbReference type="EMBL" id="NVUK01000029">
    <property type="protein sequence ID" value="PCI76401.1"/>
    <property type="molecule type" value="Genomic_DNA"/>
</dbReference>
<evidence type="ECO:0000256" key="5">
    <source>
        <dbReference type="ARBA" id="ARBA00022927"/>
    </source>
</evidence>
<dbReference type="NCBIfam" id="TIGR00916">
    <property type="entry name" value="2A0604s01"/>
    <property type="match status" value="1"/>
</dbReference>